<comment type="pathway">
    <text evidence="12">Cofactor biosynthesis; molybdopterin biosynthesis.</text>
</comment>
<evidence type="ECO:0000256" key="7">
    <source>
        <dbReference type="ARBA" id="ARBA00023014"/>
    </source>
</evidence>
<feature type="binding site" evidence="12">
    <location>
        <position position="21"/>
    </location>
    <ligand>
        <name>[4Fe-4S] cluster</name>
        <dbReference type="ChEBI" id="CHEBI:49883"/>
        <label>1</label>
        <note>4Fe-4S-S-AdoMet</note>
    </ligand>
</feature>
<dbReference type="SFLD" id="SFLDG01386">
    <property type="entry name" value="main_SPASM_domain-containing"/>
    <property type="match status" value="1"/>
</dbReference>
<dbReference type="EC" id="4.1.99.22" evidence="1 12"/>
<reference evidence="14 15" key="1">
    <citation type="journal article" date="2016" name="Nat. Commun.">
        <title>Thousands of microbial genomes shed light on interconnected biogeochemical processes in an aquifer system.</title>
        <authorList>
            <person name="Anantharaman K."/>
            <person name="Brown C.T."/>
            <person name="Hug L.A."/>
            <person name="Sharon I."/>
            <person name="Castelle C.J."/>
            <person name="Probst A.J."/>
            <person name="Thomas B.C."/>
            <person name="Singh A."/>
            <person name="Wilkins M.J."/>
            <person name="Karaoz U."/>
            <person name="Brodie E.L."/>
            <person name="Williams K.H."/>
            <person name="Hubbard S.S."/>
            <person name="Banfield J.F."/>
        </authorList>
    </citation>
    <scope>NUCLEOTIDE SEQUENCE [LARGE SCALE GENOMIC DNA]</scope>
</reference>
<dbReference type="SUPFAM" id="SSF102114">
    <property type="entry name" value="Radical SAM enzymes"/>
    <property type="match status" value="1"/>
</dbReference>
<feature type="binding site" evidence="12">
    <location>
        <position position="156"/>
    </location>
    <ligand>
        <name>GTP</name>
        <dbReference type="ChEBI" id="CHEBI:37565"/>
    </ligand>
</feature>
<gene>
    <name evidence="12" type="primary">moaA</name>
    <name evidence="14" type="ORF">A2149_01450</name>
</gene>
<dbReference type="PANTHER" id="PTHR22960:SF0">
    <property type="entry name" value="MOLYBDENUM COFACTOR BIOSYNTHESIS PROTEIN 1"/>
    <property type="match status" value="1"/>
</dbReference>
<dbReference type="InterPro" id="IPR013483">
    <property type="entry name" value="MoaA"/>
</dbReference>
<keyword evidence="5 12" id="KW-0547">Nucleotide-binding</keyword>
<feature type="binding site" evidence="12">
    <location>
        <position position="28"/>
    </location>
    <ligand>
        <name>[4Fe-4S] cluster</name>
        <dbReference type="ChEBI" id="CHEBI:49883"/>
        <label>1</label>
        <note>4Fe-4S-S-AdoMet</note>
    </ligand>
</feature>
<dbReference type="SFLD" id="SFLDG01067">
    <property type="entry name" value="SPASM/twitch_domain_containing"/>
    <property type="match status" value="1"/>
</dbReference>
<dbReference type="Gene3D" id="3.20.20.70">
    <property type="entry name" value="Aldolase class I"/>
    <property type="match status" value="1"/>
</dbReference>
<dbReference type="GO" id="GO:0061798">
    <property type="term" value="F:GTP 3',8'-cyclase activity"/>
    <property type="evidence" value="ECO:0007669"/>
    <property type="project" value="UniProtKB-UniRule"/>
</dbReference>
<keyword evidence="3 12" id="KW-0949">S-adenosyl-L-methionine</keyword>
<dbReference type="PROSITE" id="PS51918">
    <property type="entry name" value="RADICAL_SAM"/>
    <property type="match status" value="1"/>
</dbReference>
<feature type="binding site" evidence="12">
    <location>
        <position position="270"/>
    </location>
    <ligand>
        <name>[4Fe-4S] cluster</name>
        <dbReference type="ChEBI" id="CHEBI:49883"/>
        <label>2</label>
        <note>4Fe-4S-substrate</note>
    </ligand>
</feature>
<proteinExistence type="inferred from homology"/>
<dbReference type="GO" id="GO:1904047">
    <property type="term" value="F:S-adenosyl-L-methionine binding"/>
    <property type="evidence" value="ECO:0007669"/>
    <property type="project" value="UniProtKB-UniRule"/>
</dbReference>
<keyword evidence="9 12" id="KW-0501">Molybdenum cofactor biosynthesis</keyword>
<dbReference type="InterPro" id="IPR058240">
    <property type="entry name" value="rSAM_sf"/>
</dbReference>
<evidence type="ECO:0000256" key="8">
    <source>
        <dbReference type="ARBA" id="ARBA00023134"/>
    </source>
</evidence>
<dbReference type="PANTHER" id="PTHR22960">
    <property type="entry name" value="MOLYBDOPTERIN COFACTOR SYNTHESIS PROTEIN A"/>
    <property type="match status" value="1"/>
</dbReference>
<dbReference type="HAMAP" id="MF_01225_B">
    <property type="entry name" value="MoaA_B"/>
    <property type="match status" value="1"/>
</dbReference>
<feature type="binding site" evidence="12">
    <location>
        <position position="253"/>
    </location>
    <ligand>
        <name>[4Fe-4S] cluster</name>
        <dbReference type="ChEBI" id="CHEBI:49883"/>
        <label>2</label>
        <note>4Fe-4S-substrate</note>
    </ligand>
</feature>
<dbReference type="EMBL" id="MGDF01000163">
    <property type="protein sequence ID" value="OGL44030.1"/>
    <property type="molecule type" value="Genomic_DNA"/>
</dbReference>
<dbReference type="NCBIfam" id="NF001199">
    <property type="entry name" value="PRK00164.2-1"/>
    <property type="match status" value="1"/>
</dbReference>
<dbReference type="InterPro" id="IPR007197">
    <property type="entry name" value="rSAM"/>
</dbReference>
<dbReference type="InterPro" id="IPR040064">
    <property type="entry name" value="MoaA-like"/>
</dbReference>
<evidence type="ECO:0000313" key="15">
    <source>
        <dbReference type="Proteomes" id="UP000178435"/>
    </source>
</evidence>
<evidence type="ECO:0000256" key="12">
    <source>
        <dbReference type="HAMAP-Rule" id="MF_01225"/>
    </source>
</evidence>
<comment type="caution">
    <text evidence="14">The sequence shown here is derived from an EMBL/GenBank/DDBJ whole genome shotgun (WGS) entry which is preliminary data.</text>
</comment>
<comment type="catalytic activity">
    <reaction evidence="11 12">
        <text>GTP + AH2 + S-adenosyl-L-methionine = (8S)-3',8-cyclo-7,8-dihydroguanosine 5'-triphosphate + 5'-deoxyadenosine + L-methionine + A + H(+)</text>
        <dbReference type="Rhea" id="RHEA:49576"/>
        <dbReference type="ChEBI" id="CHEBI:13193"/>
        <dbReference type="ChEBI" id="CHEBI:15378"/>
        <dbReference type="ChEBI" id="CHEBI:17319"/>
        <dbReference type="ChEBI" id="CHEBI:17499"/>
        <dbReference type="ChEBI" id="CHEBI:37565"/>
        <dbReference type="ChEBI" id="CHEBI:57844"/>
        <dbReference type="ChEBI" id="CHEBI:59789"/>
        <dbReference type="ChEBI" id="CHEBI:131766"/>
        <dbReference type="EC" id="4.1.99.22"/>
    </reaction>
</comment>
<feature type="domain" description="Radical SAM core" evidence="13">
    <location>
        <begin position="5"/>
        <end position="231"/>
    </location>
</feature>
<feature type="binding site" evidence="12">
    <location>
        <position position="256"/>
    </location>
    <ligand>
        <name>[4Fe-4S] cluster</name>
        <dbReference type="ChEBI" id="CHEBI:49883"/>
        <label>2</label>
        <note>4Fe-4S-substrate</note>
    </ligand>
</feature>
<dbReference type="PROSITE" id="PS01305">
    <property type="entry name" value="MOAA_NIFB_PQQE"/>
    <property type="match status" value="1"/>
</dbReference>
<dbReference type="Proteomes" id="UP000178435">
    <property type="component" value="Unassembled WGS sequence"/>
</dbReference>
<keyword evidence="7 12" id="KW-0411">Iron-sulfur</keyword>
<evidence type="ECO:0000256" key="2">
    <source>
        <dbReference type="ARBA" id="ARBA00022485"/>
    </source>
</evidence>
<comment type="similarity">
    <text evidence="12">Belongs to the radical SAM superfamily. MoaA family.</text>
</comment>
<feature type="binding site" evidence="12">
    <location>
        <position position="95"/>
    </location>
    <ligand>
        <name>GTP</name>
        <dbReference type="ChEBI" id="CHEBI:37565"/>
    </ligand>
</feature>
<feature type="binding site" evidence="12">
    <location>
        <position position="68"/>
    </location>
    <ligand>
        <name>S-adenosyl-L-methionine</name>
        <dbReference type="ChEBI" id="CHEBI:59789"/>
    </ligand>
</feature>
<dbReference type="SFLD" id="SFLDS00029">
    <property type="entry name" value="Radical_SAM"/>
    <property type="match status" value="1"/>
</dbReference>
<dbReference type="InterPro" id="IPR050105">
    <property type="entry name" value="MoCo_biosynth_MoaA/MoaC"/>
</dbReference>
<dbReference type="InterPro" id="IPR006638">
    <property type="entry name" value="Elp3/MiaA/NifB-like_rSAM"/>
</dbReference>
<dbReference type="UniPathway" id="UPA00344"/>
<keyword evidence="10 12" id="KW-0456">Lyase</keyword>
<dbReference type="GO" id="GO:0046872">
    <property type="term" value="F:metal ion binding"/>
    <property type="evidence" value="ECO:0007669"/>
    <property type="project" value="UniProtKB-KW"/>
</dbReference>
<feature type="binding site" evidence="12">
    <location>
        <position position="119"/>
    </location>
    <ligand>
        <name>S-adenosyl-L-methionine</name>
        <dbReference type="ChEBI" id="CHEBI:59789"/>
    </ligand>
</feature>
<comment type="function">
    <text evidence="12">Catalyzes the cyclization of GTP to (8S)-3',8-cyclo-7,8-dihydroguanosine 5'-triphosphate.</text>
</comment>
<comment type="cofactor">
    <cofactor evidence="12">
        <name>[4Fe-4S] cluster</name>
        <dbReference type="ChEBI" id="CHEBI:49883"/>
    </cofactor>
    <text evidence="12">Binds 2 [4Fe-4S] clusters. Binds 1 [4Fe-4S] cluster coordinated with 3 cysteines and an exchangeable S-adenosyl-L-methionine and 1 [4Fe-4S] cluster coordinated with 3 cysteines and the GTP-derived substrate.</text>
</comment>
<evidence type="ECO:0000256" key="1">
    <source>
        <dbReference type="ARBA" id="ARBA00012167"/>
    </source>
</evidence>
<accession>A0A1F7RRR4</accession>
<dbReference type="CDD" id="cd01335">
    <property type="entry name" value="Radical_SAM"/>
    <property type="match status" value="1"/>
</dbReference>
<dbReference type="InterPro" id="IPR000385">
    <property type="entry name" value="MoaA_NifB_PqqE_Fe-S-bd_CS"/>
</dbReference>
<dbReference type="Pfam" id="PF06463">
    <property type="entry name" value="Mob_synth_C"/>
    <property type="match status" value="1"/>
</dbReference>
<evidence type="ECO:0000256" key="10">
    <source>
        <dbReference type="ARBA" id="ARBA00023239"/>
    </source>
</evidence>
<dbReference type="AlphaFoldDB" id="A0A1F7RRR4"/>
<dbReference type="GO" id="GO:0005525">
    <property type="term" value="F:GTP binding"/>
    <property type="evidence" value="ECO:0007669"/>
    <property type="project" value="UniProtKB-UniRule"/>
</dbReference>
<dbReference type="Pfam" id="PF04055">
    <property type="entry name" value="Radical_SAM"/>
    <property type="match status" value="1"/>
</dbReference>
<organism evidence="14 15">
    <name type="scientific">Candidatus Schekmanbacteria bacterium RBG_16_38_11</name>
    <dbReference type="NCBI Taxonomy" id="1817880"/>
    <lineage>
        <taxon>Bacteria</taxon>
        <taxon>Candidatus Schekmaniibacteriota</taxon>
    </lineage>
</organism>
<keyword evidence="8 12" id="KW-0342">GTP-binding</keyword>
<dbReference type="SFLD" id="SFLDG01383">
    <property type="entry name" value="cyclic_pyranopterin_phosphate"/>
    <property type="match status" value="1"/>
</dbReference>
<evidence type="ECO:0000256" key="5">
    <source>
        <dbReference type="ARBA" id="ARBA00022741"/>
    </source>
</evidence>
<feature type="binding site" evidence="12">
    <location>
        <begin position="258"/>
        <end position="260"/>
    </location>
    <ligand>
        <name>GTP</name>
        <dbReference type="ChEBI" id="CHEBI:37565"/>
    </ligand>
</feature>
<name>A0A1F7RRR4_9BACT</name>
<dbReference type="SMART" id="SM00729">
    <property type="entry name" value="Elp3"/>
    <property type="match status" value="1"/>
</dbReference>
<evidence type="ECO:0000256" key="4">
    <source>
        <dbReference type="ARBA" id="ARBA00022723"/>
    </source>
</evidence>
<keyword evidence="4 12" id="KW-0479">Metal-binding</keyword>
<evidence type="ECO:0000256" key="3">
    <source>
        <dbReference type="ARBA" id="ARBA00022691"/>
    </source>
</evidence>
<keyword evidence="2 12" id="KW-0004">4Fe-4S</keyword>
<feature type="binding site" evidence="12">
    <location>
        <position position="25"/>
    </location>
    <ligand>
        <name>[4Fe-4S] cluster</name>
        <dbReference type="ChEBI" id="CHEBI:49883"/>
        <label>1</label>
        <note>4Fe-4S-S-AdoMet</note>
    </ligand>
</feature>
<dbReference type="GO" id="GO:0061799">
    <property type="term" value="F:cyclic pyranopterin monophosphate synthase activity"/>
    <property type="evidence" value="ECO:0007669"/>
    <property type="project" value="TreeGrafter"/>
</dbReference>
<dbReference type="GO" id="GO:0051539">
    <property type="term" value="F:4 iron, 4 sulfur cluster binding"/>
    <property type="evidence" value="ECO:0007669"/>
    <property type="project" value="UniProtKB-UniRule"/>
</dbReference>
<dbReference type="NCBIfam" id="TIGR02666">
    <property type="entry name" value="moaA"/>
    <property type="match status" value="1"/>
</dbReference>
<comment type="subunit">
    <text evidence="12">Monomer and homodimer.</text>
</comment>
<feature type="binding site" evidence="12">
    <location>
        <position position="27"/>
    </location>
    <ligand>
        <name>S-adenosyl-L-methionine</name>
        <dbReference type="ChEBI" id="CHEBI:59789"/>
    </ligand>
</feature>
<sequence>MLIDSQNRVINYLRVSVTDRCNLRCIYCMSRDGVNMKERSEILSFEEIERIISVAAEVGISKIRLTGGEPLIRKGIIEFIERISKIPGISDLSMTTNGILLKKYAPALKKAGLARINVSLDTLDRKKYREITENGEINEVWDGIFEAERVGLSPVKINLVVVRGLNDDELVEFANLTKKHSFDIRFIEYMPIGSTNYWSNEKFVSSVETLERISKIEKIEPMEPENQSTAKYYKLRDSIGRIGLISPITSHFCKSCNKLRLTSDGRLRTCLFSDEEIDLKAILRSNYDKENINNILKEAVLKKPEAHNLKEGKSYSFKRTMSEIGG</sequence>
<evidence type="ECO:0000313" key="14">
    <source>
        <dbReference type="EMBL" id="OGL44030.1"/>
    </source>
</evidence>
<evidence type="ECO:0000256" key="11">
    <source>
        <dbReference type="ARBA" id="ARBA00048697"/>
    </source>
</evidence>
<protein>
    <recommendedName>
        <fullName evidence="1 12">GTP 3',8-cyclase</fullName>
        <ecNumber evidence="1 12">4.1.99.22</ecNumber>
    </recommendedName>
    <alternativeName>
        <fullName evidence="12">Molybdenum cofactor biosynthesis protein A</fullName>
    </alternativeName>
</protein>
<dbReference type="InterPro" id="IPR010505">
    <property type="entry name" value="MoaA_twitch"/>
</dbReference>
<dbReference type="InterPro" id="IPR013785">
    <property type="entry name" value="Aldolase_TIM"/>
</dbReference>
<dbReference type="GO" id="GO:0006777">
    <property type="term" value="P:Mo-molybdopterin cofactor biosynthetic process"/>
    <property type="evidence" value="ECO:0007669"/>
    <property type="project" value="UniProtKB-UniRule"/>
</dbReference>
<keyword evidence="6 12" id="KW-0408">Iron</keyword>
<dbReference type="CDD" id="cd21117">
    <property type="entry name" value="Twitch_MoaA"/>
    <property type="match status" value="1"/>
</dbReference>
<evidence type="ECO:0000259" key="13">
    <source>
        <dbReference type="PROSITE" id="PS51918"/>
    </source>
</evidence>
<evidence type="ECO:0000256" key="9">
    <source>
        <dbReference type="ARBA" id="ARBA00023150"/>
    </source>
</evidence>
<feature type="binding site" evidence="12">
    <location>
        <position position="190"/>
    </location>
    <ligand>
        <name>S-adenosyl-L-methionine</name>
        <dbReference type="ChEBI" id="CHEBI:59789"/>
    </ligand>
</feature>
<evidence type="ECO:0000256" key="6">
    <source>
        <dbReference type="ARBA" id="ARBA00023004"/>
    </source>
</evidence>
<feature type="binding site" evidence="12">
    <location>
        <position position="14"/>
    </location>
    <ligand>
        <name>GTP</name>
        <dbReference type="ChEBI" id="CHEBI:37565"/>
    </ligand>
</feature>
<feature type="binding site" evidence="12">
    <location>
        <position position="64"/>
    </location>
    <ligand>
        <name>GTP</name>
        <dbReference type="ChEBI" id="CHEBI:37565"/>
    </ligand>
</feature>